<evidence type="ECO:0000313" key="1">
    <source>
        <dbReference type="EMBL" id="KKL06444.1"/>
    </source>
</evidence>
<reference evidence="1" key="1">
    <citation type="journal article" date="2015" name="Nature">
        <title>Complex archaea that bridge the gap between prokaryotes and eukaryotes.</title>
        <authorList>
            <person name="Spang A."/>
            <person name="Saw J.H."/>
            <person name="Jorgensen S.L."/>
            <person name="Zaremba-Niedzwiedzka K."/>
            <person name="Martijn J."/>
            <person name="Lind A.E."/>
            <person name="van Eijk R."/>
            <person name="Schleper C."/>
            <person name="Guy L."/>
            <person name="Ettema T.J."/>
        </authorList>
    </citation>
    <scope>NUCLEOTIDE SEQUENCE</scope>
</reference>
<protein>
    <submittedName>
        <fullName evidence="1">Uncharacterized protein</fullName>
    </submittedName>
</protein>
<dbReference type="EMBL" id="LAZR01043701">
    <property type="protein sequence ID" value="KKL06444.1"/>
    <property type="molecule type" value="Genomic_DNA"/>
</dbReference>
<organism evidence="1">
    <name type="scientific">marine sediment metagenome</name>
    <dbReference type="NCBI Taxonomy" id="412755"/>
    <lineage>
        <taxon>unclassified sequences</taxon>
        <taxon>metagenomes</taxon>
        <taxon>ecological metagenomes</taxon>
    </lineage>
</organism>
<proteinExistence type="predicted"/>
<sequence>MTARRAACWAALPILIPLLSARAGAPATVPAEPAKLRAFA</sequence>
<dbReference type="AlphaFoldDB" id="A0A0F9AA60"/>
<comment type="caution">
    <text evidence="1">The sequence shown here is derived from an EMBL/GenBank/DDBJ whole genome shotgun (WGS) entry which is preliminary data.</text>
</comment>
<name>A0A0F9AA60_9ZZZZ</name>
<feature type="non-terminal residue" evidence="1">
    <location>
        <position position="40"/>
    </location>
</feature>
<gene>
    <name evidence="1" type="ORF">LCGC14_2595960</name>
</gene>
<accession>A0A0F9AA60</accession>